<gene>
    <name evidence="1" type="ORF">MNBD_GAMMA19-1866</name>
</gene>
<protein>
    <submittedName>
        <fullName evidence="1">Uncharacterized protein</fullName>
    </submittedName>
</protein>
<name>A0A3B0ZWN0_9ZZZZ</name>
<sequence>MSTSANAIPDEIYYHFAKKSQTVNALISALYTSPSALAVEHFKAINSHLKNGQVKAGQLIIVTPPSSQQCSRFEADLMDAAALVDQKLAELSEVDRQIIADNYQLLSNIASAGGNGYGATLVYFGHHVNRIKHILQQIENVYVQTYNATGKLGSTDFFQFRKQLFMQLDSTLNSFIGSARMGYTLDQARIKNSLGLNTKSILHQWKQQPSKVTSVPGFAKNYNEVSKLSGVLKGAGYVGIGLNVGQSGIKIHEACTVGAELSCGKTAAGEGGRLIGSISGGAGSGAVAGYATCSLLLSLPSGGTSLLWCGIVAGVAGGYAGGEFFGDRGKRGGEVLYEKIYQ</sequence>
<evidence type="ECO:0000313" key="1">
    <source>
        <dbReference type="EMBL" id="VAW96191.1"/>
    </source>
</evidence>
<dbReference type="AlphaFoldDB" id="A0A3B0ZWN0"/>
<dbReference type="EMBL" id="UOFV01000079">
    <property type="protein sequence ID" value="VAW96191.1"/>
    <property type="molecule type" value="Genomic_DNA"/>
</dbReference>
<proteinExistence type="predicted"/>
<accession>A0A3B0ZWN0</accession>
<reference evidence="1" key="1">
    <citation type="submission" date="2018-06" db="EMBL/GenBank/DDBJ databases">
        <authorList>
            <person name="Zhirakovskaya E."/>
        </authorList>
    </citation>
    <scope>NUCLEOTIDE SEQUENCE</scope>
</reference>
<organism evidence="1">
    <name type="scientific">hydrothermal vent metagenome</name>
    <dbReference type="NCBI Taxonomy" id="652676"/>
    <lineage>
        <taxon>unclassified sequences</taxon>
        <taxon>metagenomes</taxon>
        <taxon>ecological metagenomes</taxon>
    </lineage>
</organism>